<reference evidence="11 12" key="1">
    <citation type="submission" date="2020-08" db="EMBL/GenBank/DDBJ databases">
        <title>Genomic Encyclopedia of Type Strains, Phase IV (KMG-IV): sequencing the most valuable type-strain genomes for metagenomic binning, comparative biology and taxonomic classification.</title>
        <authorList>
            <person name="Goeker M."/>
        </authorList>
    </citation>
    <scope>NUCLEOTIDE SEQUENCE [LARGE SCALE GENOMIC DNA]</scope>
    <source>
        <strain evidence="11 12">DSM 27203</strain>
    </source>
</reference>
<feature type="active site" evidence="9">
    <location>
        <position position="139"/>
    </location>
</feature>
<comment type="caution">
    <text evidence="11">The sequence shown here is derived from an EMBL/GenBank/DDBJ whole genome shotgun (WGS) entry which is preliminary data.</text>
</comment>
<comment type="similarity">
    <text evidence="1 9 10">Belongs to the peptidase A8 family.</text>
</comment>
<evidence type="ECO:0000256" key="5">
    <source>
        <dbReference type="ARBA" id="ARBA00022750"/>
    </source>
</evidence>
<evidence type="ECO:0000256" key="9">
    <source>
        <dbReference type="HAMAP-Rule" id="MF_00161"/>
    </source>
</evidence>
<dbReference type="InterPro" id="IPR001872">
    <property type="entry name" value="Peptidase_A8"/>
</dbReference>
<dbReference type="GO" id="GO:0006508">
    <property type="term" value="P:proteolysis"/>
    <property type="evidence" value="ECO:0007669"/>
    <property type="project" value="UniProtKB-KW"/>
</dbReference>
<comment type="catalytic activity">
    <reaction evidence="9">
        <text>Release of signal peptides from bacterial membrane prolipoproteins. Hydrolyzes -Xaa-Yaa-Zaa-|-(S,diacylglyceryl)Cys-, in which Xaa is hydrophobic (preferably Leu), and Yaa (Ala or Ser) and Zaa (Gly or Ala) have small, neutral side chains.</text>
        <dbReference type="EC" id="3.4.23.36"/>
    </reaction>
</comment>
<name>A0A840YWC7_9SPHN</name>
<gene>
    <name evidence="9" type="primary">lspA</name>
    <name evidence="11" type="ORF">FHR23_000743</name>
</gene>
<evidence type="ECO:0000256" key="2">
    <source>
        <dbReference type="ARBA" id="ARBA00022475"/>
    </source>
</evidence>
<dbReference type="AlphaFoldDB" id="A0A840YWC7"/>
<keyword evidence="2 9" id="KW-1003">Cell membrane</keyword>
<evidence type="ECO:0000256" key="4">
    <source>
        <dbReference type="ARBA" id="ARBA00022692"/>
    </source>
</evidence>
<keyword evidence="7 9" id="KW-1133">Transmembrane helix</keyword>
<accession>A0A840YWC7</accession>
<evidence type="ECO:0000313" key="11">
    <source>
        <dbReference type="EMBL" id="MBB5717836.1"/>
    </source>
</evidence>
<evidence type="ECO:0000256" key="7">
    <source>
        <dbReference type="ARBA" id="ARBA00022989"/>
    </source>
</evidence>
<keyword evidence="6 9" id="KW-0378">Hydrolase</keyword>
<comment type="pathway">
    <text evidence="9">Protein modification; lipoprotein biosynthesis (signal peptide cleavage).</text>
</comment>
<dbReference type="GO" id="GO:0005886">
    <property type="term" value="C:plasma membrane"/>
    <property type="evidence" value="ECO:0007669"/>
    <property type="project" value="UniProtKB-SubCell"/>
</dbReference>
<keyword evidence="12" id="KW-1185">Reference proteome</keyword>
<keyword evidence="3 9" id="KW-0645">Protease</keyword>
<dbReference type="PANTHER" id="PTHR33695">
    <property type="entry name" value="LIPOPROTEIN SIGNAL PEPTIDASE"/>
    <property type="match status" value="1"/>
</dbReference>
<organism evidence="11 12">
    <name type="scientific">Stakelama sediminis</name>
    <dbReference type="NCBI Taxonomy" id="463200"/>
    <lineage>
        <taxon>Bacteria</taxon>
        <taxon>Pseudomonadati</taxon>
        <taxon>Pseudomonadota</taxon>
        <taxon>Alphaproteobacteria</taxon>
        <taxon>Sphingomonadales</taxon>
        <taxon>Sphingomonadaceae</taxon>
        <taxon>Stakelama</taxon>
    </lineage>
</organism>
<proteinExistence type="inferred from homology"/>
<dbReference type="GO" id="GO:0004190">
    <property type="term" value="F:aspartic-type endopeptidase activity"/>
    <property type="evidence" value="ECO:0007669"/>
    <property type="project" value="UniProtKB-UniRule"/>
</dbReference>
<feature type="transmembrane region" description="Helical" evidence="9">
    <location>
        <begin position="133"/>
        <end position="155"/>
    </location>
</feature>
<dbReference type="Pfam" id="PF01252">
    <property type="entry name" value="Peptidase_A8"/>
    <property type="match status" value="1"/>
</dbReference>
<comment type="function">
    <text evidence="9">This protein specifically catalyzes the removal of signal peptides from prolipoproteins.</text>
</comment>
<dbReference type="EMBL" id="JACIJI010000001">
    <property type="protein sequence ID" value="MBB5717836.1"/>
    <property type="molecule type" value="Genomic_DNA"/>
</dbReference>
<keyword evidence="8 9" id="KW-0472">Membrane</keyword>
<dbReference type="NCBIfam" id="TIGR00077">
    <property type="entry name" value="lspA"/>
    <property type="match status" value="1"/>
</dbReference>
<dbReference type="PANTHER" id="PTHR33695:SF1">
    <property type="entry name" value="LIPOPROTEIN SIGNAL PEPTIDASE"/>
    <property type="match status" value="1"/>
</dbReference>
<evidence type="ECO:0000313" key="12">
    <source>
        <dbReference type="Proteomes" id="UP000554342"/>
    </source>
</evidence>
<keyword evidence="4 9" id="KW-0812">Transmembrane</keyword>
<evidence type="ECO:0000256" key="3">
    <source>
        <dbReference type="ARBA" id="ARBA00022670"/>
    </source>
</evidence>
<dbReference type="Proteomes" id="UP000554342">
    <property type="component" value="Unassembled WGS sequence"/>
</dbReference>
<keyword evidence="5 9" id="KW-0064">Aspartyl protease</keyword>
<evidence type="ECO:0000256" key="6">
    <source>
        <dbReference type="ARBA" id="ARBA00022801"/>
    </source>
</evidence>
<feature type="transmembrane region" description="Helical" evidence="9">
    <location>
        <begin position="66"/>
        <end position="87"/>
    </location>
</feature>
<feature type="transmembrane region" description="Helical" evidence="9">
    <location>
        <begin position="94"/>
        <end position="113"/>
    </location>
</feature>
<dbReference type="UniPathway" id="UPA00665"/>
<comment type="subcellular location">
    <subcellularLocation>
        <location evidence="9">Cell membrane</location>
        <topology evidence="9">Multi-pass membrane protein</topology>
    </subcellularLocation>
</comment>
<comment type="caution">
    <text evidence="9">Lacks conserved residue(s) required for the propagation of feature annotation.</text>
</comment>
<dbReference type="EC" id="3.4.23.36" evidence="9"/>
<dbReference type="HAMAP" id="MF_00161">
    <property type="entry name" value="LspA"/>
    <property type="match status" value="1"/>
</dbReference>
<dbReference type="RefSeq" id="WP_184001552.1">
    <property type="nucleotide sequence ID" value="NZ_BAABIF010000004.1"/>
</dbReference>
<protein>
    <recommendedName>
        <fullName evidence="9">Lipoprotein signal peptidase</fullName>
        <ecNumber evidence="9">3.4.23.36</ecNumber>
    </recommendedName>
    <alternativeName>
        <fullName evidence="9">Prolipoprotein signal peptidase</fullName>
    </alternativeName>
    <alternativeName>
        <fullName evidence="9">Signal peptidase II</fullName>
        <shortName evidence="9">SPase II</shortName>
    </alternativeName>
</protein>
<feature type="active site" evidence="9">
    <location>
        <position position="120"/>
    </location>
</feature>
<evidence type="ECO:0000256" key="8">
    <source>
        <dbReference type="ARBA" id="ARBA00023136"/>
    </source>
</evidence>
<dbReference type="PRINTS" id="PR00781">
    <property type="entry name" value="LIPOSIGPTASE"/>
</dbReference>
<evidence type="ECO:0000256" key="1">
    <source>
        <dbReference type="ARBA" id="ARBA00006139"/>
    </source>
</evidence>
<evidence type="ECO:0000256" key="10">
    <source>
        <dbReference type="RuleBase" id="RU004181"/>
    </source>
</evidence>
<sequence length="171" mass="18774">MTKFRSQALLLALIIFAVDQAVKYYVTGILGLTVVGEYVRVLPIFDFRYVQNVGVSLGLLPAGSAAMRWALVGLTAAIALGVLFWMFRERNRQDLLALGLVLGGAAGNILDRVRLGYVVDYADLHFGAWRPFLVFNVADAAITIGVLILLIRALLVRDKKKERTPVENANA</sequence>